<evidence type="ECO:0000313" key="12">
    <source>
        <dbReference type="Proteomes" id="UP000663088"/>
    </source>
</evidence>
<protein>
    <recommendedName>
        <fullName evidence="4 9">Delta-aminolevulinic acid dehydratase</fullName>
        <ecNumber evidence="3 9">4.2.1.24</ecNumber>
    </recommendedName>
</protein>
<dbReference type="Pfam" id="PF00490">
    <property type="entry name" value="ALAD"/>
    <property type="match status" value="1"/>
</dbReference>
<dbReference type="SUPFAM" id="SSF51569">
    <property type="entry name" value="Aldolase"/>
    <property type="match status" value="1"/>
</dbReference>
<reference evidence="11 12" key="1">
    <citation type="submission" date="2020-12" db="EMBL/GenBank/DDBJ databases">
        <authorList>
            <person name="Awala S.I."/>
            <person name="Gwak J.-H."/>
            <person name="Kim S.-J."/>
            <person name="Rhee S.-K."/>
        </authorList>
    </citation>
    <scope>NUCLEOTIDE SEQUENCE [LARGE SCALE GENOMIC DNA]</scope>
    <source>
        <strain evidence="11 12">IT5</strain>
    </source>
</reference>
<evidence type="ECO:0000256" key="10">
    <source>
        <dbReference type="RuleBase" id="RU004161"/>
    </source>
</evidence>
<dbReference type="EC" id="4.2.1.24" evidence="3 9"/>
<keyword evidence="12" id="KW-1185">Reference proteome</keyword>
<dbReference type="SMART" id="SM01004">
    <property type="entry name" value="ALAD"/>
    <property type="match status" value="1"/>
</dbReference>
<comment type="subunit">
    <text evidence="9">Homooctamer.</text>
</comment>
<dbReference type="NCBIfam" id="NF006762">
    <property type="entry name" value="PRK09283.1"/>
    <property type="match status" value="1"/>
</dbReference>
<dbReference type="InterPro" id="IPR013785">
    <property type="entry name" value="Aldolase_TIM"/>
</dbReference>
<dbReference type="Proteomes" id="UP000663088">
    <property type="component" value="Chromosome"/>
</dbReference>
<evidence type="ECO:0000256" key="4">
    <source>
        <dbReference type="ARBA" id="ARBA00020771"/>
    </source>
</evidence>
<sequence>MKEKQLELLRRPRRLRATRQVRSLVAETRLDIADLICPLFVHEKESKEEIPSMPGIYRYSLESLLEECALLNEKGINAVALFPCVPREKKDNFGSYALNPEGIIPRAVEAIKKEVSDLLVITDVALDPYTLHGHDGLWNEKIKDVDNDATVEILVQMAVMLAQKGADFVAPSDMMDGRVGAIRKALDSEGLSKTSILAYSAKFASAFYGPFRDAVGSGKQKGIYLDKKTYQLNPSNSREACLEAMLDEKEGADILMVKPAGPYLDIIHRIRQKTLLPLAAYQVSGEYASIIAAGLKGWIDPKQAALESLLAIKRAGADIIITYFAGSLARDPFFNF</sequence>
<gene>
    <name evidence="11" type="primary">hemB</name>
    <name evidence="11" type="ORF">EM20IM_00070</name>
</gene>
<keyword evidence="5" id="KW-0350">Heme biosynthesis</keyword>
<dbReference type="PROSITE" id="PS00169">
    <property type="entry name" value="D_ALA_DEHYDRATASE"/>
    <property type="match status" value="1"/>
</dbReference>
<dbReference type="PIRSF" id="PIRSF001415">
    <property type="entry name" value="Porphbilin_synth"/>
    <property type="match status" value="1"/>
</dbReference>
<dbReference type="InterPro" id="IPR001731">
    <property type="entry name" value="ALAD"/>
</dbReference>
<comment type="similarity">
    <text evidence="2 10">Belongs to the ALAD family.</text>
</comment>
<dbReference type="EMBL" id="CP065956">
    <property type="protein sequence ID" value="QSR86808.1"/>
    <property type="molecule type" value="Genomic_DNA"/>
</dbReference>
<evidence type="ECO:0000256" key="7">
    <source>
        <dbReference type="ARBA" id="ARBA00023244"/>
    </source>
</evidence>
<evidence type="ECO:0000256" key="1">
    <source>
        <dbReference type="ARBA" id="ARBA00004694"/>
    </source>
</evidence>
<dbReference type="PANTHER" id="PTHR11458:SF0">
    <property type="entry name" value="DELTA-AMINOLEVULINIC ACID DEHYDRATASE"/>
    <property type="match status" value="1"/>
</dbReference>
<keyword evidence="7 9" id="KW-0627">Porphyrin biosynthesis</keyword>
<comment type="catalytic activity">
    <reaction evidence="8 9">
        <text>2 5-aminolevulinate = porphobilinogen + 2 H2O + H(+)</text>
        <dbReference type="Rhea" id="RHEA:24064"/>
        <dbReference type="ChEBI" id="CHEBI:15377"/>
        <dbReference type="ChEBI" id="CHEBI:15378"/>
        <dbReference type="ChEBI" id="CHEBI:58126"/>
        <dbReference type="ChEBI" id="CHEBI:356416"/>
        <dbReference type="EC" id="4.2.1.24"/>
    </reaction>
</comment>
<dbReference type="PANTHER" id="PTHR11458">
    <property type="entry name" value="DELTA-AMINOLEVULINIC ACID DEHYDRATASE"/>
    <property type="match status" value="1"/>
</dbReference>
<dbReference type="Gene3D" id="3.20.20.70">
    <property type="entry name" value="Aldolase class I"/>
    <property type="match status" value="1"/>
</dbReference>
<evidence type="ECO:0000256" key="2">
    <source>
        <dbReference type="ARBA" id="ARBA00008055"/>
    </source>
</evidence>
<evidence type="ECO:0000256" key="9">
    <source>
        <dbReference type="RuleBase" id="RU000515"/>
    </source>
</evidence>
<accession>A0ABX7PVY5</accession>
<evidence type="ECO:0000256" key="8">
    <source>
        <dbReference type="ARBA" id="ARBA00047651"/>
    </source>
</evidence>
<evidence type="ECO:0000256" key="3">
    <source>
        <dbReference type="ARBA" id="ARBA00012053"/>
    </source>
</evidence>
<dbReference type="RefSeq" id="WP_206847070.1">
    <property type="nucleotide sequence ID" value="NZ_CP065956.1"/>
</dbReference>
<evidence type="ECO:0000256" key="5">
    <source>
        <dbReference type="ARBA" id="ARBA00023133"/>
    </source>
</evidence>
<evidence type="ECO:0000313" key="11">
    <source>
        <dbReference type="EMBL" id="QSR86808.1"/>
    </source>
</evidence>
<comment type="pathway">
    <text evidence="1">Porphyrin-containing compound metabolism; protoporphyrin-IX biosynthesis; coproporphyrinogen-III from 5-aminolevulinate: step 1/4.</text>
</comment>
<name>A0ABX7PVY5_9BACT</name>
<evidence type="ECO:0000256" key="6">
    <source>
        <dbReference type="ARBA" id="ARBA00023239"/>
    </source>
</evidence>
<organism evidence="11 12">
    <name type="scientific">Candidatus Methylacidiphilum infernorum</name>
    <dbReference type="NCBI Taxonomy" id="511746"/>
    <lineage>
        <taxon>Bacteria</taxon>
        <taxon>Pseudomonadati</taxon>
        <taxon>Verrucomicrobiota</taxon>
        <taxon>Methylacidiphilae</taxon>
        <taxon>Methylacidiphilales</taxon>
        <taxon>Methylacidiphilaceae</taxon>
        <taxon>Methylacidiphilum (ex Ratnadevi et al. 2023)</taxon>
    </lineage>
</organism>
<proteinExistence type="inferred from homology"/>
<dbReference type="PRINTS" id="PR00144">
    <property type="entry name" value="DALDHYDRTASE"/>
</dbReference>
<keyword evidence="6 9" id="KW-0456">Lyase</keyword>
<dbReference type="GO" id="GO:0004655">
    <property type="term" value="F:porphobilinogen synthase activity"/>
    <property type="evidence" value="ECO:0007669"/>
    <property type="project" value="UniProtKB-EC"/>
</dbReference>
<dbReference type="InterPro" id="IPR030656">
    <property type="entry name" value="ALAD_AS"/>
</dbReference>